<name>A0A5B7FK91_PORTR</name>
<dbReference type="Pfam" id="PF07683">
    <property type="entry name" value="CobW_C"/>
    <property type="match status" value="1"/>
</dbReference>
<reference evidence="4 5" key="1">
    <citation type="submission" date="2019-05" db="EMBL/GenBank/DDBJ databases">
        <title>Another draft genome of Portunus trituberculatus and its Hox gene families provides insights of decapod evolution.</title>
        <authorList>
            <person name="Jeong J.-H."/>
            <person name="Song I."/>
            <person name="Kim S."/>
            <person name="Choi T."/>
            <person name="Kim D."/>
            <person name="Ryu S."/>
            <person name="Kim W."/>
        </authorList>
    </citation>
    <scope>NUCLEOTIDE SEQUENCE [LARGE SCALE GENOMIC DNA]</scope>
    <source>
        <tissue evidence="4">Muscle</tissue>
    </source>
</reference>
<dbReference type="OrthoDB" id="258627at2759"/>
<evidence type="ECO:0000256" key="1">
    <source>
        <dbReference type="ARBA" id="ARBA00022741"/>
    </source>
</evidence>
<gene>
    <name evidence="4" type="ORF">E2C01_039096</name>
</gene>
<dbReference type="InterPro" id="IPR036627">
    <property type="entry name" value="CobW-likC_sf"/>
</dbReference>
<proteinExistence type="predicted"/>
<keyword evidence="5" id="KW-1185">Reference proteome</keyword>
<dbReference type="Gene3D" id="3.30.1220.10">
    <property type="entry name" value="CobW-like, C-terminal domain"/>
    <property type="match status" value="1"/>
</dbReference>
<dbReference type="EMBL" id="VSRR010006712">
    <property type="protein sequence ID" value="MPC45398.1"/>
    <property type="molecule type" value="Genomic_DNA"/>
</dbReference>
<evidence type="ECO:0000259" key="3">
    <source>
        <dbReference type="Pfam" id="PF07683"/>
    </source>
</evidence>
<sequence>MQAWKHSFGEEKGPHQGILSVVGEDRRVMIQAVQELYEAEPVDPWPLHSPRSCKFVFIVISGGGTRSSALPSLKPAWMSSGLTVRTALLLVTLCMSLGISRRFVKEERILPTGQVCPGATSNEGCDMW</sequence>
<comment type="caution">
    <text evidence="4">The sequence shown here is derived from an EMBL/GenBank/DDBJ whole genome shotgun (WGS) entry which is preliminary data.</text>
</comment>
<dbReference type="SUPFAM" id="SSF90002">
    <property type="entry name" value="Hypothetical protein YjiA, C-terminal domain"/>
    <property type="match status" value="1"/>
</dbReference>
<accession>A0A5B7FK91</accession>
<keyword evidence="2" id="KW-0143">Chaperone</keyword>
<dbReference type="InterPro" id="IPR011629">
    <property type="entry name" value="CobW-like_C"/>
</dbReference>
<dbReference type="Proteomes" id="UP000324222">
    <property type="component" value="Unassembled WGS sequence"/>
</dbReference>
<organism evidence="4 5">
    <name type="scientific">Portunus trituberculatus</name>
    <name type="common">Swimming crab</name>
    <name type="synonym">Neptunus trituberculatus</name>
    <dbReference type="NCBI Taxonomy" id="210409"/>
    <lineage>
        <taxon>Eukaryota</taxon>
        <taxon>Metazoa</taxon>
        <taxon>Ecdysozoa</taxon>
        <taxon>Arthropoda</taxon>
        <taxon>Crustacea</taxon>
        <taxon>Multicrustacea</taxon>
        <taxon>Malacostraca</taxon>
        <taxon>Eumalacostraca</taxon>
        <taxon>Eucarida</taxon>
        <taxon>Decapoda</taxon>
        <taxon>Pleocyemata</taxon>
        <taxon>Brachyura</taxon>
        <taxon>Eubrachyura</taxon>
        <taxon>Portunoidea</taxon>
        <taxon>Portunidae</taxon>
        <taxon>Portuninae</taxon>
        <taxon>Portunus</taxon>
    </lineage>
</organism>
<keyword evidence="1" id="KW-0547">Nucleotide-binding</keyword>
<evidence type="ECO:0000313" key="5">
    <source>
        <dbReference type="Proteomes" id="UP000324222"/>
    </source>
</evidence>
<dbReference type="GO" id="GO:0000166">
    <property type="term" value="F:nucleotide binding"/>
    <property type="evidence" value="ECO:0007669"/>
    <property type="project" value="UniProtKB-KW"/>
</dbReference>
<evidence type="ECO:0000256" key="2">
    <source>
        <dbReference type="ARBA" id="ARBA00023186"/>
    </source>
</evidence>
<feature type="domain" description="CobW C-terminal" evidence="3">
    <location>
        <begin position="17"/>
        <end position="59"/>
    </location>
</feature>
<protein>
    <recommendedName>
        <fullName evidence="3">CobW C-terminal domain-containing protein</fullName>
    </recommendedName>
</protein>
<dbReference type="AlphaFoldDB" id="A0A5B7FK91"/>
<evidence type="ECO:0000313" key="4">
    <source>
        <dbReference type="EMBL" id="MPC45398.1"/>
    </source>
</evidence>